<dbReference type="Gene3D" id="3.60.21.10">
    <property type="match status" value="1"/>
</dbReference>
<dbReference type="PANTHER" id="PTHR11668">
    <property type="entry name" value="SERINE/THREONINE PROTEIN PHOSPHATASE"/>
    <property type="match status" value="1"/>
</dbReference>
<evidence type="ECO:0000256" key="1">
    <source>
        <dbReference type="RuleBase" id="RU004273"/>
    </source>
</evidence>
<dbReference type="PANTHER" id="PTHR11668:SF450">
    <property type="entry name" value="SERINE_THREONINE-PROTEIN PHOSPHATASE"/>
    <property type="match status" value="1"/>
</dbReference>
<dbReference type="GO" id="GO:0004722">
    <property type="term" value="F:protein serine/threonine phosphatase activity"/>
    <property type="evidence" value="ECO:0007669"/>
    <property type="project" value="UniProtKB-EC"/>
</dbReference>
<reference evidence="3" key="1">
    <citation type="submission" date="2022-11" db="EMBL/GenBank/DDBJ databases">
        <authorList>
            <person name="Kikuchi T."/>
        </authorList>
    </citation>
    <scope>NUCLEOTIDE SEQUENCE</scope>
    <source>
        <strain evidence="3">PS1010</strain>
    </source>
</reference>
<dbReference type="GO" id="GO:0005634">
    <property type="term" value="C:nucleus"/>
    <property type="evidence" value="ECO:0007669"/>
    <property type="project" value="TreeGrafter"/>
</dbReference>
<keyword evidence="1" id="KW-0378">Hydrolase</keyword>
<evidence type="ECO:0000259" key="2">
    <source>
        <dbReference type="PROSITE" id="PS00125"/>
    </source>
</evidence>
<dbReference type="SUPFAM" id="SSF56300">
    <property type="entry name" value="Metallo-dependent phosphatases"/>
    <property type="match status" value="1"/>
</dbReference>
<comment type="catalytic activity">
    <reaction evidence="1">
        <text>O-phospho-L-threonyl-[protein] + H2O = L-threonyl-[protein] + phosphate</text>
        <dbReference type="Rhea" id="RHEA:47004"/>
        <dbReference type="Rhea" id="RHEA-COMP:11060"/>
        <dbReference type="Rhea" id="RHEA-COMP:11605"/>
        <dbReference type="ChEBI" id="CHEBI:15377"/>
        <dbReference type="ChEBI" id="CHEBI:30013"/>
        <dbReference type="ChEBI" id="CHEBI:43474"/>
        <dbReference type="ChEBI" id="CHEBI:61977"/>
        <dbReference type="EC" id="3.1.3.16"/>
    </reaction>
</comment>
<proteinExistence type="inferred from homology"/>
<dbReference type="InterPro" id="IPR029052">
    <property type="entry name" value="Metallo-depent_PP-like"/>
</dbReference>
<keyword evidence="4" id="KW-1185">Reference proteome</keyword>
<dbReference type="EMBL" id="CANHGI010000002">
    <property type="protein sequence ID" value="CAI5443603.1"/>
    <property type="molecule type" value="Genomic_DNA"/>
</dbReference>
<accession>A0A9P1MYM0</accession>
<dbReference type="InterPro" id="IPR004843">
    <property type="entry name" value="Calcineurin-like_PHP"/>
</dbReference>
<dbReference type="PROSITE" id="PS00125">
    <property type="entry name" value="SER_THR_PHOSPHATASE"/>
    <property type="match status" value="1"/>
</dbReference>
<dbReference type="AlphaFoldDB" id="A0A9P1MYM0"/>
<dbReference type="InterPro" id="IPR050341">
    <property type="entry name" value="PP1_catalytic_subunit"/>
</dbReference>
<comment type="caution">
    <text evidence="3">The sequence shown here is derived from an EMBL/GenBank/DDBJ whole genome shotgun (WGS) entry which is preliminary data.</text>
</comment>
<dbReference type="Pfam" id="PF00149">
    <property type="entry name" value="Metallophos"/>
    <property type="match status" value="1"/>
</dbReference>
<dbReference type="OrthoDB" id="5840512at2759"/>
<dbReference type="SMART" id="SM00156">
    <property type="entry name" value="PP2Ac"/>
    <property type="match status" value="1"/>
</dbReference>
<comment type="similarity">
    <text evidence="1">Belongs to the PPP phosphatase family.</text>
</comment>
<feature type="domain" description="Serine/threonine specific protein phosphatases" evidence="2">
    <location>
        <begin position="129"/>
        <end position="134"/>
    </location>
</feature>
<dbReference type="Proteomes" id="UP001152747">
    <property type="component" value="Unassembled WGS sequence"/>
</dbReference>
<dbReference type="InterPro" id="IPR006186">
    <property type="entry name" value="Ser/Thr-sp_prot-phosphatase"/>
</dbReference>
<sequence length="236" mass="26707">MSLVDTFDILSFLLKHLKPSAWKNDRPQSYNFEELKVLARMATEVLKNDRSLERVNPPCTIVGDIHGQLSDLIRIIFYNAATGNLGLDDLKTGNFLFLGDYVDRGAMSTECICVLFSLKLIYPKKFILLRGNHECADINRVYGLHQELIDRIGEQNGEVIWHLFNESFAHLPLAAVVGMRILCMHGGISPHLKSLDDIQKISRPIREVKSHQLAQDLLWSDPMDQASVLNSSNHPT</sequence>
<dbReference type="PRINTS" id="PR00114">
    <property type="entry name" value="STPHPHTASE"/>
</dbReference>
<dbReference type="GO" id="GO:0005737">
    <property type="term" value="C:cytoplasm"/>
    <property type="evidence" value="ECO:0007669"/>
    <property type="project" value="TreeGrafter"/>
</dbReference>
<gene>
    <name evidence="3" type="ORF">CAMP_LOCUS6240</name>
</gene>
<name>A0A9P1MYM0_9PELO</name>
<protein>
    <recommendedName>
        <fullName evidence="1">Serine/threonine-protein phosphatase</fullName>
        <ecNumber evidence="1">3.1.3.16</ecNumber>
    </recommendedName>
</protein>
<organism evidence="3 4">
    <name type="scientific">Caenorhabditis angaria</name>
    <dbReference type="NCBI Taxonomy" id="860376"/>
    <lineage>
        <taxon>Eukaryota</taxon>
        <taxon>Metazoa</taxon>
        <taxon>Ecdysozoa</taxon>
        <taxon>Nematoda</taxon>
        <taxon>Chromadorea</taxon>
        <taxon>Rhabditida</taxon>
        <taxon>Rhabditina</taxon>
        <taxon>Rhabditomorpha</taxon>
        <taxon>Rhabditoidea</taxon>
        <taxon>Rhabditidae</taxon>
        <taxon>Peloderinae</taxon>
        <taxon>Caenorhabditis</taxon>
    </lineage>
</organism>
<evidence type="ECO:0000313" key="4">
    <source>
        <dbReference type="Proteomes" id="UP001152747"/>
    </source>
</evidence>
<dbReference type="EC" id="3.1.3.16" evidence="1"/>
<evidence type="ECO:0000313" key="3">
    <source>
        <dbReference type="EMBL" id="CAI5443603.1"/>
    </source>
</evidence>